<feature type="transmembrane region" description="Helical" evidence="8">
    <location>
        <begin position="246"/>
        <end position="263"/>
    </location>
</feature>
<comment type="subcellular location">
    <subcellularLocation>
        <location evidence="1">Cell membrane</location>
        <topology evidence="1">Multi-pass membrane protein</topology>
    </subcellularLocation>
</comment>
<evidence type="ECO:0000313" key="11">
    <source>
        <dbReference type="Proteomes" id="UP000218181"/>
    </source>
</evidence>
<protein>
    <submittedName>
        <fullName evidence="10">MF superfamily multidrug transporter</fullName>
    </submittedName>
</protein>
<dbReference type="GO" id="GO:0022857">
    <property type="term" value="F:transmembrane transporter activity"/>
    <property type="evidence" value="ECO:0007669"/>
    <property type="project" value="InterPro"/>
</dbReference>
<feature type="transmembrane region" description="Helical" evidence="8">
    <location>
        <begin position="152"/>
        <end position="173"/>
    </location>
</feature>
<evidence type="ECO:0000256" key="6">
    <source>
        <dbReference type="ARBA" id="ARBA00022989"/>
    </source>
</evidence>
<dbReference type="Gene3D" id="1.20.1250.20">
    <property type="entry name" value="MFS general substrate transporter like domains"/>
    <property type="match status" value="1"/>
</dbReference>
<dbReference type="SUPFAM" id="SSF103473">
    <property type="entry name" value="MFS general substrate transporter"/>
    <property type="match status" value="1"/>
</dbReference>
<evidence type="ECO:0000256" key="3">
    <source>
        <dbReference type="ARBA" id="ARBA00022448"/>
    </source>
</evidence>
<keyword evidence="6 8" id="KW-1133">Transmembrane helix</keyword>
<feature type="domain" description="Major facilitator superfamily (MFS) profile" evidence="9">
    <location>
        <begin position="2"/>
        <end position="437"/>
    </location>
</feature>
<comment type="similarity">
    <text evidence="2">Belongs to the major facilitator superfamily. EmrB family.</text>
</comment>
<evidence type="ECO:0000256" key="7">
    <source>
        <dbReference type="ARBA" id="ARBA00023136"/>
    </source>
</evidence>
<dbReference type="Proteomes" id="UP000218181">
    <property type="component" value="Unassembled WGS sequence"/>
</dbReference>
<dbReference type="InterPro" id="IPR036259">
    <property type="entry name" value="MFS_trans_sf"/>
</dbReference>
<feature type="transmembrane region" description="Helical" evidence="8">
    <location>
        <begin position="341"/>
        <end position="360"/>
    </location>
</feature>
<dbReference type="STRING" id="1291764.GCA_001311235_02244"/>
<dbReference type="NCBIfam" id="TIGR00711">
    <property type="entry name" value="efflux_EmrB"/>
    <property type="match status" value="1"/>
</dbReference>
<dbReference type="InterPro" id="IPR020846">
    <property type="entry name" value="MFS_dom"/>
</dbReference>
<dbReference type="AlphaFoldDB" id="A0A2A5RKD8"/>
<reference evidence="10 11" key="1">
    <citation type="submission" date="2014-12" db="EMBL/GenBank/DDBJ databases">
        <title>Draft genome sequences of 10 type strains of Lactococcus.</title>
        <authorList>
            <person name="Sun Z."/>
            <person name="Zhong Z."/>
            <person name="Liu W."/>
            <person name="Zhang W."/>
            <person name="Zhang H."/>
        </authorList>
    </citation>
    <scope>NUCLEOTIDE SEQUENCE [LARGE SCALE GENOMIC DNA]</scope>
    <source>
        <strain evidence="10 11">JCM 16395</strain>
    </source>
</reference>
<keyword evidence="3" id="KW-0813">Transport</keyword>
<feature type="transmembrane region" description="Helical" evidence="8">
    <location>
        <begin position="316"/>
        <end position="335"/>
    </location>
</feature>
<comment type="caution">
    <text evidence="10">The sequence shown here is derived from an EMBL/GenBank/DDBJ whole genome shotgun (WGS) entry which is preliminary data.</text>
</comment>
<proteinExistence type="inferred from homology"/>
<feature type="transmembrane region" description="Helical" evidence="8">
    <location>
        <begin position="275"/>
        <end position="296"/>
    </location>
</feature>
<dbReference type="EMBL" id="JXJU01000007">
    <property type="protein sequence ID" value="PCR99632.1"/>
    <property type="molecule type" value="Genomic_DNA"/>
</dbReference>
<feature type="transmembrane region" description="Helical" evidence="8">
    <location>
        <begin position="185"/>
        <end position="204"/>
    </location>
</feature>
<dbReference type="PANTHER" id="PTHR42718:SF9">
    <property type="entry name" value="MAJOR FACILITATOR SUPERFAMILY MULTIDRUG TRANSPORTER MFSC"/>
    <property type="match status" value="1"/>
</dbReference>
<feature type="transmembrane region" description="Helical" evidence="8">
    <location>
        <begin position="40"/>
        <end position="59"/>
    </location>
</feature>
<dbReference type="PROSITE" id="PS50850">
    <property type="entry name" value="MFS"/>
    <property type="match status" value="1"/>
</dbReference>
<feature type="transmembrane region" description="Helical" evidence="8">
    <location>
        <begin position="123"/>
        <end position="140"/>
    </location>
</feature>
<evidence type="ECO:0000313" key="10">
    <source>
        <dbReference type="EMBL" id="PCR99632.1"/>
    </source>
</evidence>
<feature type="transmembrane region" description="Helical" evidence="8">
    <location>
        <begin position="380"/>
        <end position="402"/>
    </location>
</feature>
<keyword evidence="5 8" id="KW-0812">Transmembrane</keyword>
<evidence type="ECO:0000259" key="9">
    <source>
        <dbReference type="PROSITE" id="PS50850"/>
    </source>
</evidence>
<feature type="transmembrane region" description="Helical" evidence="8">
    <location>
        <begin position="93"/>
        <end position="116"/>
    </location>
</feature>
<organism evidence="10 11">
    <name type="scientific">Lactococcus fujiensis JCM 16395</name>
    <dbReference type="NCBI Taxonomy" id="1291764"/>
    <lineage>
        <taxon>Bacteria</taxon>
        <taxon>Bacillati</taxon>
        <taxon>Bacillota</taxon>
        <taxon>Bacilli</taxon>
        <taxon>Lactobacillales</taxon>
        <taxon>Streptococcaceae</taxon>
        <taxon>Lactococcus</taxon>
    </lineage>
</organism>
<dbReference type="PRINTS" id="PR01036">
    <property type="entry name" value="TCRTETB"/>
</dbReference>
<keyword evidence="11" id="KW-1185">Reference proteome</keyword>
<evidence type="ECO:0000256" key="1">
    <source>
        <dbReference type="ARBA" id="ARBA00004651"/>
    </source>
</evidence>
<evidence type="ECO:0000256" key="8">
    <source>
        <dbReference type="SAM" id="Phobius"/>
    </source>
</evidence>
<keyword evidence="7 8" id="KW-0472">Membrane</keyword>
<feature type="transmembrane region" description="Helical" evidence="8">
    <location>
        <begin position="68"/>
        <end position="87"/>
    </location>
</feature>
<gene>
    <name evidence="10" type="ORF">RT41_GL001745</name>
</gene>
<keyword evidence="4" id="KW-1003">Cell membrane</keyword>
<dbReference type="InterPro" id="IPR004638">
    <property type="entry name" value="EmrB-like"/>
</dbReference>
<evidence type="ECO:0000256" key="2">
    <source>
        <dbReference type="ARBA" id="ARBA00008537"/>
    </source>
</evidence>
<dbReference type="GO" id="GO:0005886">
    <property type="term" value="C:plasma membrane"/>
    <property type="evidence" value="ECO:0007669"/>
    <property type="project" value="UniProtKB-SubCell"/>
</dbReference>
<sequence length="437" mass="47832">MSIIAVALVAFSGILSETSMNVTFPRLEEVFQIPLSSIQWVTTAYLLAVSIVMPTSSYLNRRFQERPLFFAALLFFTLGDIVGMASVNFQMLILARLIQGVGTGIAVPLMFNIILLRVPRQHVGAWMGLGGMIMSIAPAIGPTYGGLLIDHLGWRLIFGLILIVPVVSFILGFKSIENSEKSQPAALDVLAFILMSLTLISLLLSLNSLTSTHFNWTWLIVFIISLILFIYRALHSEKEFLDIRVFRNSAFTLSVIAYSILQFSNIGANMIIPNYLQVSIGLTSALAGLALLPGTLVGALSNRSIGALYDRKGPKIGFWLGNSLFVLSLILFVIFTKQLGLISVIFIYIIFTFGRSMGFLTANTHGVTQVSRKEQGAANAIFQTGQQFAASAGTVIASLIATKSGNMTLGTHNVFLLFLILGLINFVLFYSILRKQK</sequence>
<feature type="transmembrane region" description="Helical" evidence="8">
    <location>
        <begin position="414"/>
        <end position="433"/>
    </location>
</feature>
<name>A0A2A5RKD8_9LACT</name>
<accession>A0A2A5RKD8</accession>
<dbReference type="Pfam" id="PF07690">
    <property type="entry name" value="MFS_1"/>
    <property type="match status" value="1"/>
</dbReference>
<dbReference type="Gene3D" id="1.20.1720.10">
    <property type="entry name" value="Multidrug resistance protein D"/>
    <property type="match status" value="1"/>
</dbReference>
<feature type="transmembrane region" description="Helical" evidence="8">
    <location>
        <begin position="216"/>
        <end position="234"/>
    </location>
</feature>
<evidence type="ECO:0000256" key="4">
    <source>
        <dbReference type="ARBA" id="ARBA00022475"/>
    </source>
</evidence>
<evidence type="ECO:0000256" key="5">
    <source>
        <dbReference type="ARBA" id="ARBA00022692"/>
    </source>
</evidence>
<dbReference type="InterPro" id="IPR011701">
    <property type="entry name" value="MFS"/>
</dbReference>
<dbReference type="PANTHER" id="PTHR42718">
    <property type="entry name" value="MAJOR FACILITATOR SUPERFAMILY MULTIDRUG TRANSPORTER MFSC"/>
    <property type="match status" value="1"/>
</dbReference>